<protein>
    <submittedName>
        <fullName evidence="4">PAS/PAC sensor protein</fullName>
    </submittedName>
</protein>
<dbReference type="PROSITE" id="PS50112">
    <property type="entry name" value="PAS"/>
    <property type="match status" value="1"/>
</dbReference>
<dbReference type="SUPFAM" id="SSF81606">
    <property type="entry name" value="PP2C-like"/>
    <property type="match status" value="1"/>
</dbReference>
<dbReference type="Gene3D" id="3.60.40.10">
    <property type="entry name" value="PPM-type phosphatase domain"/>
    <property type="match status" value="1"/>
</dbReference>
<feature type="domain" description="PAC" evidence="3">
    <location>
        <begin position="225"/>
        <end position="278"/>
    </location>
</feature>
<sequence length="512" mass="57664">MEVDQIQVRDIPSFAKAMDILPWPTVLVNEQAEITQSNAAFQKTFDTAANTSLLELICERDLSRAVAFIARHFGEPQQSSRLQRLSCQLDRGEKRYRCEVIGRIVGTEGEHQLALFFQSTPSLHPPANSTVGTAVPTPSLSGILHTHRPRAGFGKDHYKHILNNTGAVIYIKDIFGRYLFINHLFEELFHVQNTNLRGKTDYEIFDKGLADQFREVDRHVLESGETLRIQEVAKHDDGLHTYISVKFPLRDREGRIIALAGISTDITDQLWAEQEINAAQAVQKLLYPRKAPIYSGFDIAGLVKPAEVASGDYYDYIWLSPTRLVVAVGDVSGHGLGPALEMVETRSYLRAILRTEVRPDVTMECLNEFLYRDLRDSAFVTLFLVDIDLEKREFQYVGAGHQADFMKHDGSIIPLKSSGLMLGIDSPVKYECSPRYQMDPGDLLLIPTDGITEASDRQGNIFGYDRMIELVHEISDYPAQEIVERLVASSRDFSEKQSQADDMTVVVIRCLG</sequence>
<dbReference type="Pfam" id="PF08448">
    <property type="entry name" value="PAS_4"/>
    <property type="match status" value="1"/>
</dbReference>
<dbReference type="STRING" id="756272.Plabr_1035"/>
<evidence type="ECO:0000313" key="5">
    <source>
        <dbReference type="Proteomes" id="UP000006860"/>
    </source>
</evidence>
<feature type="domain" description="PAS" evidence="2">
    <location>
        <begin position="154"/>
        <end position="224"/>
    </location>
</feature>
<organism evidence="4 5">
    <name type="scientific">Rubinisphaera brasiliensis (strain ATCC 49424 / DSM 5305 / JCM 21570 / IAM 15109 / NBRC 103401 / IFAM 1448)</name>
    <name type="common">Planctomyces brasiliensis</name>
    <dbReference type="NCBI Taxonomy" id="756272"/>
    <lineage>
        <taxon>Bacteria</taxon>
        <taxon>Pseudomonadati</taxon>
        <taxon>Planctomycetota</taxon>
        <taxon>Planctomycetia</taxon>
        <taxon>Planctomycetales</taxon>
        <taxon>Planctomycetaceae</taxon>
        <taxon>Rubinisphaera</taxon>
    </lineage>
</organism>
<dbReference type="KEGG" id="pbs:Plabr_1035"/>
<gene>
    <name evidence="4" type="ordered locus">Plabr_1035</name>
</gene>
<accession>F0SJW7</accession>
<dbReference type="Proteomes" id="UP000006860">
    <property type="component" value="Chromosome"/>
</dbReference>
<dbReference type="HOGENOM" id="CLU_531955_0_0_0"/>
<dbReference type="SUPFAM" id="SSF55785">
    <property type="entry name" value="PYP-like sensor domain (PAS domain)"/>
    <property type="match status" value="1"/>
</dbReference>
<dbReference type="PROSITE" id="PS50113">
    <property type="entry name" value="PAC"/>
    <property type="match status" value="1"/>
</dbReference>
<dbReference type="InterPro" id="IPR052016">
    <property type="entry name" value="Bact_Sigma-Reg"/>
</dbReference>
<evidence type="ECO:0000256" key="1">
    <source>
        <dbReference type="ARBA" id="ARBA00022801"/>
    </source>
</evidence>
<evidence type="ECO:0000259" key="2">
    <source>
        <dbReference type="PROSITE" id="PS50112"/>
    </source>
</evidence>
<dbReference type="EMBL" id="CP002546">
    <property type="protein sequence ID" value="ADY58656.1"/>
    <property type="molecule type" value="Genomic_DNA"/>
</dbReference>
<dbReference type="eggNOG" id="COG2208">
    <property type="taxonomic scope" value="Bacteria"/>
</dbReference>
<dbReference type="InterPro" id="IPR035965">
    <property type="entry name" value="PAS-like_dom_sf"/>
</dbReference>
<dbReference type="PANTHER" id="PTHR43156:SF2">
    <property type="entry name" value="STAGE II SPORULATION PROTEIN E"/>
    <property type="match status" value="1"/>
</dbReference>
<proteinExistence type="predicted"/>
<evidence type="ECO:0000259" key="3">
    <source>
        <dbReference type="PROSITE" id="PS50113"/>
    </source>
</evidence>
<reference evidence="5" key="1">
    <citation type="submission" date="2011-02" db="EMBL/GenBank/DDBJ databases">
        <title>The complete genome of Planctomyces brasiliensis DSM 5305.</title>
        <authorList>
            <person name="Lucas S."/>
            <person name="Copeland A."/>
            <person name="Lapidus A."/>
            <person name="Bruce D."/>
            <person name="Goodwin L."/>
            <person name="Pitluck S."/>
            <person name="Kyrpides N."/>
            <person name="Mavromatis K."/>
            <person name="Pagani I."/>
            <person name="Ivanova N."/>
            <person name="Ovchinnikova G."/>
            <person name="Lu M."/>
            <person name="Detter J.C."/>
            <person name="Han C."/>
            <person name="Land M."/>
            <person name="Hauser L."/>
            <person name="Markowitz V."/>
            <person name="Cheng J.-F."/>
            <person name="Hugenholtz P."/>
            <person name="Woyke T."/>
            <person name="Wu D."/>
            <person name="Tindall B."/>
            <person name="Pomrenke H.G."/>
            <person name="Brambilla E."/>
            <person name="Klenk H.-P."/>
            <person name="Eisen J.A."/>
        </authorList>
    </citation>
    <scope>NUCLEOTIDE SEQUENCE [LARGE SCALE GENOMIC DNA]</scope>
    <source>
        <strain evidence="5">ATCC 49424 / DSM 5305 / JCM 21570 / NBRC 103401 / IFAM 1448</strain>
    </source>
</reference>
<dbReference type="InterPro" id="IPR000014">
    <property type="entry name" value="PAS"/>
</dbReference>
<dbReference type="InterPro" id="IPR000700">
    <property type="entry name" value="PAS-assoc_C"/>
</dbReference>
<dbReference type="InterPro" id="IPR036457">
    <property type="entry name" value="PPM-type-like_dom_sf"/>
</dbReference>
<dbReference type="NCBIfam" id="TIGR00229">
    <property type="entry name" value="sensory_box"/>
    <property type="match status" value="1"/>
</dbReference>
<dbReference type="SMART" id="SM00331">
    <property type="entry name" value="PP2C_SIG"/>
    <property type="match status" value="1"/>
</dbReference>
<dbReference type="SMART" id="SM00091">
    <property type="entry name" value="PAS"/>
    <property type="match status" value="2"/>
</dbReference>
<dbReference type="RefSeq" id="WP_013627391.1">
    <property type="nucleotide sequence ID" value="NC_015174.1"/>
</dbReference>
<evidence type="ECO:0000313" key="4">
    <source>
        <dbReference type="EMBL" id="ADY58656.1"/>
    </source>
</evidence>
<dbReference type="PANTHER" id="PTHR43156">
    <property type="entry name" value="STAGE II SPORULATION PROTEIN E-RELATED"/>
    <property type="match status" value="1"/>
</dbReference>
<keyword evidence="1" id="KW-0378">Hydrolase</keyword>
<dbReference type="GO" id="GO:0016791">
    <property type="term" value="F:phosphatase activity"/>
    <property type="evidence" value="ECO:0007669"/>
    <property type="project" value="TreeGrafter"/>
</dbReference>
<dbReference type="CDD" id="cd00130">
    <property type="entry name" value="PAS"/>
    <property type="match status" value="1"/>
</dbReference>
<dbReference type="InterPro" id="IPR001932">
    <property type="entry name" value="PPM-type_phosphatase-like_dom"/>
</dbReference>
<keyword evidence="5" id="KW-1185">Reference proteome</keyword>
<dbReference type="Gene3D" id="3.30.450.20">
    <property type="entry name" value="PAS domain"/>
    <property type="match status" value="1"/>
</dbReference>
<name>F0SJW7_RUBBR</name>
<dbReference type="OrthoDB" id="207912at2"/>
<dbReference type="Pfam" id="PF07228">
    <property type="entry name" value="SpoIIE"/>
    <property type="match status" value="1"/>
</dbReference>
<dbReference type="InterPro" id="IPR013656">
    <property type="entry name" value="PAS_4"/>
</dbReference>
<dbReference type="AlphaFoldDB" id="F0SJW7"/>